<reference evidence="2" key="1">
    <citation type="submission" date="2021-03" db="EMBL/GenBank/DDBJ databases">
        <authorList>
            <person name="Wang G."/>
        </authorList>
    </citation>
    <scope>NUCLEOTIDE SEQUENCE</scope>
    <source>
        <strain evidence="2">KCTC 12899</strain>
    </source>
</reference>
<accession>A0A8J7QAF2</accession>
<keyword evidence="1" id="KW-0472">Membrane</keyword>
<keyword evidence="1" id="KW-0812">Transmembrane</keyword>
<protein>
    <recommendedName>
        <fullName evidence="4">Transmembrane protein</fullName>
    </recommendedName>
</protein>
<evidence type="ECO:0008006" key="4">
    <source>
        <dbReference type="Google" id="ProtNLM"/>
    </source>
</evidence>
<evidence type="ECO:0000313" key="2">
    <source>
        <dbReference type="EMBL" id="MBO1322852.1"/>
    </source>
</evidence>
<keyword evidence="1" id="KW-1133">Transmembrane helix</keyword>
<proteinExistence type="predicted"/>
<name>A0A8J7QAF2_9BACT</name>
<dbReference type="EMBL" id="JAFREP010000044">
    <property type="protein sequence ID" value="MBO1322852.1"/>
    <property type="molecule type" value="Genomic_DNA"/>
</dbReference>
<sequence length="223" mass="25336">MPWYRREKIVNLLMRTALLLGVFFPGTLVADEPIRIVLTNGATLPMSRAFPVLTWMDHNDHKLLKGSSERHAVFFTVTVFDEGDEDAEQLAEMLKRVLKVSEMQLTPVEEPEQELSRRTLIFRLSGDPAYQDYLVGFVRSRTQEASVVFCIVGPEDGFYQKSQAFWDMLTGYKPGPGSAAGRMIVQPWMVVTAIIVFLLNTVTLWYGFRQMAVARSLELEEGP</sequence>
<keyword evidence="3" id="KW-1185">Reference proteome</keyword>
<dbReference type="Proteomes" id="UP000664417">
    <property type="component" value="Unassembled WGS sequence"/>
</dbReference>
<feature type="transmembrane region" description="Helical" evidence="1">
    <location>
        <begin position="188"/>
        <end position="208"/>
    </location>
</feature>
<comment type="caution">
    <text evidence="2">The sequence shown here is derived from an EMBL/GenBank/DDBJ whole genome shotgun (WGS) entry which is preliminary data.</text>
</comment>
<organism evidence="2 3">
    <name type="scientific">Acanthopleuribacter pedis</name>
    <dbReference type="NCBI Taxonomy" id="442870"/>
    <lineage>
        <taxon>Bacteria</taxon>
        <taxon>Pseudomonadati</taxon>
        <taxon>Acidobacteriota</taxon>
        <taxon>Holophagae</taxon>
        <taxon>Acanthopleuribacterales</taxon>
        <taxon>Acanthopleuribacteraceae</taxon>
        <taxon>Acanthopleuribacter</taxon>
    </lineage>
</organism>
<dbReference type="AlphaFoldDB" id="A0A8J7QAF2"/>
<evidence type="ECO:0000256" key="1">
    <source>
        <dbReference type="SAM" id="Phobius"/>
    </source>
</evidence>
<dbReference type="RefSeq" id="WP_207862824.1">
    <property type="nucleotide sequence ID" value="NZ_JAFREP010000044.1"/>
</dbReference>
<evidence type="ECO:0000313" key="3">
    <source>
        <dbReference type="Proteomes" id="UP000664417"/>
    </source>
</evidence>
<gene>
    <name evidence="2" type="ORF">J3U88_30585</name>
</gene>